<accession>A0ACC3NER3</accession>
<sequence length="480" mass="53531">MAEIVSADYLVIGAGAMGMAFVDTLVSDTEATIVMVDRYSRPGGHWTTAYPFVRLHQPSAFYGVNSRQLGENKVDQVGWNKGLMELATVDEVCAYYSIVMHQTFLPSGRVAYYPKHVYTGEGQFHSVVTNKLYRVGDNTRIVDATYMNVKVPSMSPPSYVVDDVMLVTPNDMPKISRPYEGYTVVGAGKTGIDACLWLLANGVDPQRMTWIMPRDSWFFERGGLQPGPAFAQNTATSIEAINGSVMAATSPEDLFRRLETRKQLLRMDEKIWPSMFRCATVSIAELEQVKRIGTIVRQGRVVCLSASEVTMENGTYKPVSDTLYIDCSADALAKLEPVPVFRDRNITLQSVRYCQQVFSAAFIAHVEATYSDDEFKNELCRVVPHPDEAIDYLIVNLQSHRNGLRWSSQPKTAAWLANARLDWFGTFLPPAPKDPAQAEQFYAAVAARMQALCAKLEQLIGQLPEKDVARAKAQLTRYEG</sequence>
<comment type="caution">
    <text evidence="1">The sequence shown here is derived from an EMBL/GenBank/DDBJ whole genome shotgun (WGS) entry which is preliminary data.</text>
</comment>
<organism evidence="1 2">
    <name type="scientific">Vermiconidia calcicola</name>
    <dbReference type="NCBI Taxonomy" id="1690605"/>
    <lineage>
        <taxon>Eukaryota</taxon>
        <taxon>Fungi</taxon>
        <taxon>Dikarya</taxon>
        <taxon>Ascomycota</taxon>
        <taxon>Pezizomycotina</taxon>
        <taxon>Dothideomycetes</taxon>
        <taxon>Dothideomycetidae</taxon>
        <taxon>Mycosphaerellales</taxon>
        <taxon>Extremaceae</taxon>
        <taxon>Vermiconidia</taxon>
    </lineage>
</organism>
<keyword evidence="2" id="KW-1185">Reference proteome</keyword>
<dbReference type="EMBL" id="JAUTXU010000048">
    <property type="protein sequence ID" value="KAK3715508.1"/>
    <property type="molecule type" value="Genomic_DNA"/>
</dbReference>
<evidence type="ECO:0000313" key="2">
    <source>
        <dbReference type="Proteomes" id="UP001281147"/>
    </source>
</evidence>
<dbReference type="Proteomes" id="UP001281147">
    <property type="component" value="Unassembled WGS sequence"/>
</dbReference>
<gene>
    <name evidence="1" type="ORF">LTR37_006996</name>
</gene>
<protein>
    <submittedName>
        <fullName evidence="1">Uncharacterized protein</fullName>
    </submittedName>
</protein>
<proteinExistence type="predicted"/>
<reference evidence="1" key="1">
    <citation type="submission" date="2023-07" db="EMBL/GenBank/DDBJ databases">
        <title>Black Yeasts Isolated from many extreme environments.</title>
        <authorList>
            <person name="Coleine C."/>
            <person name="Stajich J.E."/>
            <person name="Selbmann L."/>
        </authorList>
    </citation>
    <scope>NUCLEOTIDE SEQUENCE</scope>
    <source>
        <strain evidence="1">CCFEE 5714</strain>
    </source>
</reference>
<evidence type="ECO:0000313" key="1">
    <source>
        <dbReference type="EMBL" id="KAK3715508.1"/>
    </source>
</evidence>
<name>A0ACC3NER3_9PEZI</name>